<dbReference type="Proteomes" id="UP000887576">
    <property type="component" value="Unplaced"/>
</dbReference>
<evidence type="ECO:0000313" key="2">
    <source>
        <dbReference type="WBParaSite" id="JU765_v2.g14184.t1"/>
    </source>
</evidence>
<protein>
    <submittedName>
        <fullName evidence="2">ENTH domain-containing protein</fullName>
    </submittedName>
</protein>
<evidence type="ECO:0000313" key="1">
    <source>
        <dbReference type="Proteomes" id="UP000887576"/>
    </source>
</evidence>
<organism evidence="1 2">
    <name type="scientific">Panagrolaimus sp. JU765</name>
    <dbReference type="NCBI Taxonomy" id="591449"/>
    <lineage>
        <taxon>Eukaryota</taxon>
        <taxon>Metazoa</taxon>
        <taxon>Ecdysozoa</taxon>
        <taxon>Nematoda</taxon>
        <taxon>Chromadorea</taxon>
        <taxon>Rhabditida</taxon>
        <taxon>Tylenchina</taxon>
        <taxon>Panagrolaimomorpha</taxon>
        <taxon>Panagrolaimoidea</taxon>
        <taxon>Panagrolaimidae</taxon>
        <taxon>Panagrolaimus</taxon>
    </lineage>
</organism>
<name>A0AC34Q907_9BILA</name>
<proteinExistence type="predicted"/>
<accession>A0AC34Q907</accession>
<dbReference type="WBParaSite" id="JU765_v2.g14184.t1">
    <property type="protein sequence ID" value="JU765_v2.g14184.t1"/>
    <property type="gene ID" value="JU765_v2.g14184"/>
</dbReference>
<reference evidence="2" key="1">
    <citation type="submission" date="2022-11" db="UniProtKB">
        <authorList>
            <consortium name="WormBaseParasite"/>
        </authorList>
    </citation>
    <scope>IDENTIFICATION</scope>
</reference>
<sequence length="516" mass="57757">MSDIFSGFASLSKTVQDTLNSYEVRKISDKVQSYVMNFTEPEMKVREATTEEPWGPTPDMMREVAGLTFQYDAFPEVMGMLWKRMLPASPVAWRHTYKSLILLEYLLKNGCERVISNARDHAFEMRSLEHYKCIDERGKDQGINVRHRVKAVLAMLEDDDLLREERRKAKAAGKDDKYRGYSRDDMMMKGHSSLSSNNYNYSSRNDDFSRYDNDSRFDRDDRYDSDRPKREVTAFGFDDAHPRNVSPELGIRADSPEIYRKDEDDDFGDFTMARSGAANNTIKKSETFDFGSFKSSLPPPPSASSSSTSSKPKSTTNIIDDDLFGGFTKSDPIPTKKNDEFDFLGLGNTSQQSTATSAIRPPSGPSSPIISNDLFAMPANNTKSDDFFGLAPSTQNKPTQDSTFDFLGLSTAVSPAPTVQQTFSQSNSMFPDQAPKKSDDDFLSALQNISVQPKKPSNMENNVAGTQNNQANKSALWNDLSGSLDLDNLLSTKPKQSVSMNELKSRQGMTNSNSFM</sequence>